<feature type="transmembrane region" description="Helical" evidence="8">
    <location>
        <begin position="134"/>
        <end position="154"/>
    </location>
</feature>
<evidence type="ECO:0000256" key="5">
    <source>
        <dbReference type="ARBA" id="ARBA00022989"/>
    </source>
</evidence>
<evidence type="ECO:0000259" key="9">
    <source>
        <dbReference type="PROSITE" id="PS50850"/>
    </source>
</evidence>
<feature type="transmembrane region" description="Helical" evidence="8">
    <location>
        <begin position="430"/>
        <end position="447"/>
    </location>
</feature>
<evidence type="ECO:0000256" key="1">
    <source>
        <dbReference type="ARBA" id="ARBA00004141"/>
    </source>
</evidence>
<comment type="caution">
    <text evidence="10">The sequence shown here is derived from an EMBL/GenBank/DDBJ whole genome shotgun (WGS) entry which is preliminary data.</text>
</comment>
<dbReference type="InterPro" id="IPR050814">
    <property type="entry name" value="Myo-inositol_Transporter"/>
</dbReference>
<keyword evidence="3" id="KW-0813">Transport</keyword>
<evidence type="ECO:0000313" key="10">
    <source>
        <dbReference type="EMBL" id="PFH32746.1"/>
    </source>
</evidence>
<feature type="compositionally biased region" description="Basic and acidic residues" evidence="7">
    <location>
        <begin position="103"/>
        <end position="115"/>
    </location>
</feature>
<dbReference type="PROSITE" id="PS50850">
    <property type="entry name" value="MFS"/>
    <property type="match status" value="1"/>
</dbReference>
<dbReference type="STRING" id="94643.A0A2A9M9Y5"/>
<name>A0A2A9M9Y5_BESBE</name>
<dbReference type="EMBL" id="NWUJ01000010">
    <property type="protein sequence ID" value="PFH32746.1"/>
    <property type="molecule type" value="Genomic_DNA"/>
</dbReference>
<feature type="transmembrane region" description="Helical" evidence="8">
    <location>
        <begin position="303"/>
        <end position="323"/>
    </location>
</feature>
<feature type="transmembrane region" description="Helical" evidence="8">
    <location>
        <begin position="273"/>
        <end position="297"/>
    </location>
</feature>
<dbReference type="Pfam" id="PF00083">
    <property type="entry name" value="Sugar_tr"/>
    <property type="match status" value="1"/>
</dbReference>
<dbReference type="KEGG" id="bbes:BESB_013580"/>
<evidence type="ECO:0000313" key="11">
    <source>
        <dbReference type="Proteomes" id="UP000224006"/>
    </source>
</evidence>
<dbReference type="AlphaFoldDB" id="A0A2A9M9Y5"/>
<evidence type="ECO:0000256" key="8">
    <source>
        <dbReference type="SAM" id="Phobius"/>
    </source>
</evidence>
<feature type="compositionally biased region" description="Basic and acidic residues" evidence="7">
    <location>
        <begin position="641"/>
        <end position="664"/>
    </location>
</feature>
<proteinExistence type="inferred from homology"/>
<dbReference type="VEuPathDB" id="ToxoDB:BESB_013580"/>
<sequence length="703" mass="74054">MTHPADGVFEAVQLPSERVSGGDVAPAAGPALKPAAAKDSESRSPTHMEVSLPPGSFAANCMSLPACYVDRRRDSDAGTRDLSGWSLPTDVTAVGVATEQDVSDGRGEREHEGRYKKPAGPTLRLERDANDLQLSRPLAVSVFVAGFVFILAGFEATTTLATVETVAENFGIACPKEGGIAGCAFQHLFGIVFPAGLAVGSALGGLLCDTWGRRCVFFVTDVLALLGAVLVTTADSYAVVLAGRAAFGAGIGAGCVAYGAYVAEISPFESRGALLVSSQIFAIFGSLCAYGVVSYVQASAWRYLGGSLGGLAAVQLLLLLFFVPESPRWLIQKEKPAKAMHALEALGADEGRAGDIIVQQEGRIPPRVARQTQRYCHETCSLLVVDHGWQLLAALGCAVAAVFAGCSFGQPLYGVNTARIVLCDTRLANLAAWAAKGLGVIIAFILVDSWGRRPLLLVGTGTAAAAFAVLMMGFIWHAHVNEFALHEAGSESFNPCSEGGAPAGFLPFGVLVGLGLLFAVLGQNLGWSSLLLGVVAEITPTCLRGLIIGFTMSLFFCLDIGVRLLVNDAFVKVPPLATYAAFAILSIGAFCISLFVVPEGRECFLDTLAPDGCAPPWLPENRMCMRRNVSNGARGTGGSRHRGEGEKRTESRDIGIEMQSRSDDSSPTISREASGMRMATLSDTESLRRDIEEAVLGWRTSIA</sequence>
<protein>
    <submittedName>
        <fullName evidence="10">Sugar transporter ST3</fullName>
    </submittedName>
</protein>
<evidence type="ECO:0000256" key="7">
    <source>
        <dbReference type="SAM" id="MobiDB-lite"/>
    </source>
</evidence>
<feature type="transmembrane region" description="Helical" evidence="8">
    <location>
        <begin position="240"/>
        <end position="261"/>
    </location>
</feature>
<comment type="similarity">
    <text evidence="2">Belongs to the major facilitator superfamily. Sugar transporter (TC 2.A.1.1) family.</text>
</comment>
<feature type="region of interest" description="Disordered" evidence="7">
    <location>
        <begin position="98"/>
        <end position="121"/>
    </location>
</feature>
<feature type="domain" description="Major facilitator superfamily (MFS) profile" evidence="9">
    <location>
        <begin position="141"/>
        <end position="601"/>
    </location>
</feature>
<feature type="transmembrane region" description="Helical" evidence="8">
    <location>
        <begin position="542"/>
        <end position="564"/>
    </location>
</feature>
<dbReference type="GO" id="GO:0022857">
    <property type="term" value="F:transmembrane transporter activity"/>
    <property type="evidence" value="ECO:0007669"/>
    <property type="project" value="InterPro"/>
</dbReference>
<feature type="transmembrane region" description="Helical" evidence="8">
    <location>
        <begin position="499"/>
        <end position="521"/>
    </location>
</feature>
<accession>A0A2A9M9Y5</accession>
<comment type="subcellular location">
    <subcellularLocation>
        <location evidence="1">Membrane</location>
        <topology evidence="1">Multi-pass membrane protein</topology>
    </subcellularLocation>
</comment>
<dbReference type="GO" id="GO:0016020">
    <property type="term" value="C:membrane"/>
    <property type="evidence" value="ECO:0007669"/>
    <property type="project" value="UniProtKB-SubCell"/>
</dbReference>
<dbReference type="InterPro" id="IPR005829">
    <property type="entry name" value="Sugar_transporter_CS"/>
</dbReference>
<keyword evidence="5 8" id="KW-1133">Transmembrane helix</keyword>
<dbReference type="InterPro" id="IPR020846">
    <property type="entry name" value="MFS_dom"/>
</dbReference>
<feature type="transmembrane region" description="Helical" evidence="8">
    <location>
        <begin position="188"/>
        <end position="208"/>
    </location>
</feature>
<feature type="transmembrane region" description="Helical" evidence="8">
    <location>
        <begin position="454"/>
        <end position="479"/>
    </location>
</feature>
<organism evidence="10 11">
    <name type="scientific">Besnoitia besnoiti</name>
    <name type="common">Apicomplexan protozoan</name>
    <dbReference type="NCBI Taxonomy" id="94643"/>
    <lineage>
        <taxon>Eukaryota</taxon>
        <taxon>Sar</taxon>
        <taxon>Alveolata</taxon>
        <taxon>Apicomplexa</taxon>
        <taxon>Conoidasida</taxon>
        <taxon>Coccidia</taxon>
        <taxon>Eucoccidiorida</taxon>
        <taxon>Eimeriorina</taxon>
        <taxon>Sarcocystidae</taxon>
        <taxon>Besnoitia</taxon>
    </lineage>
</organism>
<feature type="transmembrane region" description="Helical" evidence="8">
    <location>
        <begin position="576"/>
        <end position="597"/>
    </location>
</feature>
<dbReference type="GeneID" id="40306420"/>
<dbReference type="PANTHER" id="PTHR48020:SF12">
    <property type="entry name" value="PROTON MYO-INOSITOL COTRANSPORTER"/>
    <property type="match status" value="1"/>
</dbReference>
<dbReference type="PANTHER" id="PTHR48020">
    <property type="entry name" value="PROTON MYO-INOSITOL COTRANSPORTER"/>
    <property type="match status" value="1"/>
</dbReference>
<evidence type="ECO:0000256" key="3">
    <source>
        <dbReference type="ARBA" id="ARBA00022448"/>
    </source>
</evidence>
<dbReference type="RefSeq" id="XP_029216755.1">
    <property type="nucleotide sequence ID" value="XM_029360088.1"/>
</dbReference>
<gene>
    <name evidence="10" type="ORF">BESB_013580</name>
</gene>
<feature type="transmembrane region" description="Helical" evidence="8">
    <location>
        <begin position="215"/>
        <end position="234"/>
    </location>
</feature>
<evidence type="ECO:0000256" key="4">
    <source>
        <dbReference type="ARBA" id="ARBA00022692"/>
    </source>
</evidence>
<feature type="region of interest" description="Disordered" evidence="7">
    <location>
        <begin position="14"/>
        <end position="51"/>
    </location>
</feature>
<feature type="compositionally biased region" description="Low complexity" evidence="7">
    <location>
        <begin position="25"/>
        <end position="35"/>
    </location>
</feature>
<dbReference type="Proteomes" id="UP000224006">
    <property type="component" value="Chromosome IX"/>
</dbReference>
<keyword evidence="4 8" id="KW-0812">Transmembrane</keyword>
<feature type="compositionally biased region" description="Basic and acidic residues" evidence="7">
    <location>
        <begin position="36"/>
        <end position="46"/>
    </location>
</feature>
<evidence type="ECO:0000256" key="2">
    <source>
        <dbReference type="ARBA" id="ARBA00010992"/>
    </source>
</evidence>
<dbReference type="InterPro" id="IPR036259">
    <property type="entry name" value="MFS_trans_sf"/>
</dbReference>
<dbReference type="Gene3D" id="1.20.1250.20">
    <property type="entry name" value="MFS general substrate transporter like domains"/>
    <property type="match status" value="1"/>
</dbReference>
<dbReference type="OrthoDB" id="6612291at2759"/>
<feature type="transmembrane region" description="Helical" evidence="8">
    <location>
        <begin position="391"/>
        <end position="410"/>
    </location>
</feature>
<keyword evidence="10" id="KW-0762">Sugar transport</keyword>
<feature type="region of interest" description="Disordered" evidence="7">
    <location>
        <begin position="629"/>
        <end position="681"/>
    </location>
</feature>
<dbReference type="InterPro" id="IPR005828">
    <property type="entry name" value="MFS_sugar_transport-like"/>
</dbReference>
<reference evidence="10 11" key="1">
    <citation type="submission" date="2017-09" db="EMBL/GenBank/DDBJ databases">
        <title>Genome sequencing of Besnoitia besnoiti strain Bb-Ger1.</title>
        <authorList>
            <person name="Schares G."/>
            <person name="Venepally P."/>
            <person name="Lorenzi H.A."/>
        </authorList>
    </citation>
    <scope>NUCLEOTIDE SEQUENCE [LARGE SCALE GENOMIC DNA]</scope>
    <source>
        <strain evidence="10 11">Bb-Ger1</strain>
    </source>
</reference>
<keyword evidence="6 8" id="KW-0472">Membrane</keyword>
<dbReference type="PROSITE" id="PS00216">
    <property type="entry name" value="SUGAR_TRANSPORT_1"/>
    <property type="match status" value="1"/>
</dbReference>
<evidence type="ECO:0000256" key="6">
    <source>
        <dbReference type="ARBA" id="ARBA00023136"/>
    </source>
</evidence>
<dbReference type="SUPFAM" id="SSF103473">
    <property type="entry name" value="MFS general substrate transporter"/>
    <property type="match status" value="1"/>
</dbReference>
<keyword evidence="11" id="KW-1185">Reference proteome</keyword>